<evidence type="ECO:0000259" key="5">
    <source>
        <dbReference type="PROSITE" id="PS50931"/>
    </source>
</evidence>
<keyword evidence="4" id="KW-0804">Transcription</keyword>
<reference evidence="6" key="1">
    <citation type="journal article" date="2018" name="Int. J. Syst. Evol. Microbiol.">
        <title>Jatrophihabitans telluris sp. nov., isolated from sediment soil of lava forest wetlands and the emended description of the genus Jatrophihabitans.</title>
        <authorList>
            <person name="Lee K.C."/>
            <person name="Suh M.K."/>
            <person name="Eom M.K."/>
            <person name="Kim K.K."/>
            <person name="Kim J.S."/>
            <person name="Kim D.S."/>
            <person name="Ko S.H."/>
            <person name="Shin Y.K."/>
            <person name="Lee J.S."/>
        </authorList>
    </citation>
    <scope>NUCLEOTIDE SEQUENCE</scope>
    <source>
        <strain evidence="6">N237</strain>
    </source>
</reference>
<reference evidence="6" key="2">
    <citation type="submission" date="2022-05" db="EMBL/GenBank/DDBJ databases">
        <authorList>
            <person name="Kim J.-S."/>
            <person name="Lee K."/>
            <person name="Suh M."/>
            <person name="Eom M."/>
            <person name="Kim J.-S."/>
            <person name="Kim D.-S."/>
            <person name="Ko S.-H."/>
            <person name="Shin Y."/>
            <person name="Lee J.-S."/>
        </authorList>
    </citation>
    <scope>NUCLEOTIDE SEQUENCE</scope>
    <source>
        <strain evidence="6">N237</strain>
    </source>
</reference>
<accession>A0ABY4R1Y2</accession>
<proteinExistence type="inferred from homology"/>
<gene>
    <name evidence="6" type="ORF">M6D93_03375</name>
</gene>
<dbReference type="PANTHER" id="PTHR30346">
    <property type="entry name" value="TRANSCRIPTIONAL DUAL REGULATOR HCAR-RELATED"/>
    <property type="match status" value="1"/>
</dbReference>
<evidence type="ECO:0000256" key="2">
    <source>
        <dbReference type="ARBA" id="ARBA00023015"/>
    </source>
</evidence>
<dbReference type="Pfam" id="PF00126">
    <property type="entry name" value="HTH_1"/>
    <property type="match status" value="1"/>
</dbReference>
<dbReference type="InterPro" id="IPR036388">
    <property type="entry name" value="WH-like_DNA-bd_sf"/>
</dbReference>
<evidence type="ECO:0000256" key="1">
    <source>
        <dbReference type="ARBA" id="ARBA00009437"/>
    </source>
</evidence>
<dbReference type="InterPro" id="IPR000847">
    <property type="entry name" value="LysR_HTH_N"/>
</dbReference>
<dbReference type="SUPFAM" id="SSF53850">
    <property type="entry name" value="Periplasmic binding protein-like II"/>
    <property type="match status" value="1"/>
</dbReference>
<dbReference type="PROSITE" id="PS50931">
    <property type="entry name" value="HTH_LYSR"/>
    <property type="match status" value="1"/>
</dbReference>
<keyword evidence="3" id="KW-0238">DNA-binding</keyword>
<dbReference type="RefSeq" id="WP_249772945.1">
    <property type="nucleotide sequence ID" value="NZ_CP097332.1"/>
</dbReference>
<dbReference type="Proteomes" id="UP001056336">
    <property type="component" value="Chromosome"/>
</dbReference>
<evidence type="ECO:0000256" key="4">
    <source>
        <dbReference type="ARBA" id="ARBA00023163"/>
    </source>
</evidence>
<dbReference type="PANTHER" id="PTHR30346:SF29">
    <property type="entry name" value="LYSR SUBSTRATE-BINDING"/>
    <property type="match status" value="1"/>
</dbReference>
<sequence>MLDPQQLRLLQEVARTGSYSAAARELGFTQPAITYQMRVLEKSVGVPLTVRTGRTMALTSAGQALLAHADRILAAIRAAENDLESLAASGTGLVRLAAFPSSCATVVPSAMAAMRRRYPNVEVQLVQAEPPHAQELVRRGVVDIALCYRFSGARGVEAGEHSGLEQREVLVETMHLILPMDHPSASRRLVGLEQLREATFIIASPQFEDRLYRAAAEAGFTPKILMVADDYVVMQALVAAGFGIALVPDLALRAHRDPRIVSRMLIDWPQRHILVELWPDMLRVEAVRALTDQLAIASAQVDTRRPSGRTSPATPAAP</sequence>
<dbReference type="EMBL" id="CP097332">
    <property type="protein sequence ID" value="UQX89049.1"/>
    <property type="molecule type" value="Genomic_DNA"/>
</dbReference>
<dbReference type="Pfam" id="PF03466">
    <property type="entry name" value="LysR_substrate"/>
    <property type="match status" value="1"/>
</dbReference>
<dbReference type="Gene3D" id="3.40.190.10">
    <property type="entry name" value="Periplasmic binding protein-like II"/>
    <property type="match status" value="2"/>
</dbReference>
<feature type="domain" description="HTH lysR-type" evidence="5">
    <location>
        <begin position="2"/>
        <end position="59"/>
    </location>
</feature>
<keyword evidence="2" id="KW-0805">Transcription regulation</keyword>
<organism evidence="6 7">
    <name type="scientific">Jatrophihabitans telluris</name>
    <dbReference type="NCBI Taxonomy" id="2038343"/>
    <lineage>
        <taxon>Bacteria</taxon>
        <taxon>Bacillati</taxon>
        <taxon>Actinomycetota</taxon>
        <taxon>Actinomycetes</taxon>
        <taxon>Jatrophihabitantales</taxon>
        <taxon>Jatrophihabitantaceae</taxon>
        <taxon>Jatrophihabitans</taxon>
    </lineage>
</organism>
<comment type="similarity">
    <text evidence="1">Belongs to the LysR transcriptional regulatory family.</text>
</comment>
<evidence type="ECO:0000313" key="6">
    <source>
        <dbReference type="EMBL" id="UQX89049.1"/>
    </source>
</evidence>
<name>A0ABY4R1Y2_9ACTN</name>
<evidence type="ECO:0000313" key="7">
    <source>
        <dbReference type="Proteomes" id="UP001056336"/>
    </source>
</evidence>
<keyword evidence="7" id="KW-1185">Reference proteome</keyword>
<dbReference type="InterPro" id="IPR005119">
    <property type="entry name" value="LysR_subst-bd"/>
</dbReference>
<protein>
    <submittedName>
        <fullName evidence="6">LysR substrate-binding domain-containing protein</fullName>
    </submittedName>
</protein>
<dbReference type="Gene3D" id="1.10.10.10">
    <property type="entry name" value="Winged helix-like DNA-binding domain superfamily/Winged helix DNA-binding domain"/>
    <property type="match status" value="1"/>
</dbReference>
<dbReference type="InterPro" id="IPR036390">
    <property type="entry name" value="WH_DNA-bd_sf"/>
</dbReference>
<evidence type="ECO:0000256" key="3">
    <source>
        <dbReference type="ARBA" id="ARBA00023125"/>
    </source>
</evidence>
<dbReference type="PRINTS" id="PR00039">
    <property type="entry name" value="HTHLYSR"/>
</dbReference>
<dbReference type="SUPFAM" id="SSF46785">
    <property type="entry name" value="Winged helix' DNA-binding domain"/>
    <property type="match status" value="1"/>
</dbReference>